<evidence type="ECO:0000256" key="1">
    <source>
        <dbReference type="ARBA" id="ARBA00008857"/>
    </source>
</evidence>
<feature type="domain" description="Tyr recombinase" evidence="9">
    <location>
        <begin position="212"/>
        <end position="417"/>
    </location>
</feature>
<keyword evidence="6" id="KW-0238">DNA-binding</keyword>
<keyword evidence="4" id="KW-0378">Hydrolase</keyword>
<dbReference type="PROSITE" id="PS51898">
    <property type="entry name" value="TYR_RECOMBINASE"/>
    <property type="match status" value="1"/>
</dbReference>
<dbReference type="GO" id="GO:0044826">
    <property type="term" value="P:viral genome integration into host DNA"/>
    <property type="evidence" value="ECO:0007669"/>
    <property type="project" value="UniProtKB-KW"/>
</dbReference>
<dbReference type="InterPro" id="IPR011010">
    <property type="entry name" value="DNA_brk_join_enz"/>
</dbReference>
<keyword evidence="7" id="KW-0233">DNA recombination</keyword>
<keyword evidence="8" id="KW-1160">Virus entry into host cell</keyword>
<evidence type="ECO:0000256" key="6">
    <source>
        <dbReference type="ARBA" id="ARBA00023125"/>
    </source>
</evidence>
<dbReference type="GO" id="GO:0006310">
    <property type="term" value="P:DNA recombination"/>
    <property type="evidence" value="ECO:0007669"/>
    <property type="project" value="UniProtKB-KW"/>
</dbReference>
<evidence type="ECO:0000259" key="9">
    <source>
        <dbReference type="PROSITE" id="PS51898"/>
    </source>
</evidence>
<evidence type="ECO:0000256" key="4">
    <source>
        <dbReference type="ARBA" id="ARBA00022801"/>
    </source>
</evidence>
<dbReference type="CDD" id="cd01189">
    <property type="entry name" value="INT_ICEBs1_C_like"/>
    <property type="match status" value="1"/>
</dbReference>
<dbReference type="GO" id="GO:0016740">
    <property type="term" value="F:transferase activity"/>
    <property type="evidence" value="ECO:0007669"/>
    <property type="project" value="UniProtKB-KW"/>
</dbReference>
<protein>
    <recommendedName>
        <fullName evidence="2">Integrase</fullName>
    </recommendedName>
</protein>
<dbReference type="GO" id="GO:0016787">
    <property type="term" value="F:hydrolase activity"/>
    <property type="evidence" value="ECO:0007669"/>
    <property type="project" value="UniProtKB-KW"/>
</dbReference>
<dbReference type="PANTHER" id="PTHR30349:SF64">
    <property type="entry name" value="PROPHAGE INTEGRASE INTD-RELATED"/>
    <property type="match status" value="1"/>
</dbReference>
<dbReference type="InterPro" id="IPR004107">
    <property type="entry name" value="Integrase_SAM-like_N"/>
</dbReference>
<accession>A0A8S5TME2</accession>
<dbReference type="Gene3D" id="1.10.150.130">
    <property type="match status" value="1"/>
</dbReference>
<dbReference type="GO" id="GO:0015074">
    <property type="term" value="P:DNA integration"/>
    <property type="evidence" value="ECO:0007669"/>
    <property type="project" value="UniProtKB-KW"/>
</dbReference>
<dbReference type="GO" id="GO:0075713">
    <property type="term" value="P:establishment of integrated proviral latency"/>
    <property type="evidence" value="ECO:0007669"/>
    <property type="project" value="UniProtKB-KW"/>
</dbReference>
<evidence type="ECO:0000256" key="2">
    <source>
        <dbReference type="ARBA" id="ARBA00016082"/>
    </source>
</evidence>
<evidence type="ECO:0000256" key="8">
    <source>
        <dbReference type="ARBA" id="ARBA00023195"/>
    </source>
</evidence>
<organism evidence="10">
    <name type="scientific">Siphoviridae sp. ctKgQ2</name>
    <dbReference type="NCBI Taxonomy" id="2827842"/>
    <lineage>
        <taxon>Viruses</taxon>
        <taxon>Duplodnaviria</taxon>
        <taxon>Heunggongvirae</taxon>
        <taxon>Uroviricota</taxon>
        <taxon>Caudoviricetes</taxon>
    </lineage>
</organism>
<comment type="similarity">
    <text evidence="1">Belongs to the 'phage' integrase family.</text>
</comment>
<keyword evidence="3" id="KW-0808">Transferase</keyword>
<evidence type="ECO:0000256" key="3">
    <source>
        <dbReference type="ARBA" id="ARBA00022679"/>
    </source>
</evidence>
<proteinExistence type="inferred from homology"/>
<evidence type="ECO:0000313" key="10">
    <source>
        <dbReference type="EMBL" id="DAF64207.1"/>
    </source>
</evidence>
<dbReference type="GO" id="GO:0003677">
    <property type="term" value="F:DNA binding"/>
    <property type="evidence" value="ECO:0007669"/>
    <property type="project" value="UniProtKB-KW"/>
</dbReference>
<reference evidence="10" key="1">
    <citation type="journal article" date="2021" name="Proc. Natl. Acad. Sci. U.S.A.">
        <title>A Catalog of Tens of Thousands of Viruses from Human Metagenomes Reveals Hidden Associations with Chronic Diseases.</title>
        <authorList>
            <person name="Tisza M.J."/>
            <person name="Buck C.B."/>
        </authorList>
    </citation>
    <scope>NUCLEOTIDE SEQUENCE</scope>
    <source>
        <strain evidence="10">CtKgQ2</strain>
    </source>
</reference>
<sequence length="427" mass="50286">MKKQTYTIGLFTCLLYQRKRADSIMSEVTGYLEQVDNETYRLRAVLGYKPDGSAKRKSKTIKANSKRAAYKELNIWLEQFEGMTDDSLDLFNITFGEFYRKIWLSEAEKNLEPKSYHNYKRMIENRFLDKFDFIPLIDIKPYMIKKIVVNAQRINTKDPGRNSDKPLSRNTKLRMLYAVNNLFLMAKNEYGAIKENPVENVKIPKEKGVKKNIEEPYSEEEIHAMLKAAFEESIEIKTLIVLAFITGARQGEIAALEEKDIDFDKQEIRFHQRISEVDGKSDIRLLPGLKNDDDEKIVTGPAYLFDMLDELIKENKKIRWKLNIKKLKHYFIFDTKQDGTLPRGSYLYKKFKRFTKRHNLRHIRFHDIRHTSATYLLSDPNMTPKELQKRLGHRDFNTTMNVYGHVLRKEKDTAATAFEKLLKKDIK</sequence>
<dbReference type="InterPro" id="IPR010998">
    <property type="entry name" value="Integrase_recombinase_N"/>
</dbReference>
<name>A0A8S5TME2_9CAUD</name>
<dbReference type="InterPro" id="IPR002104">
    <property type="entry name" value="Integrase_catalytic"/>
</dbReference>
<dbReference type="EMBL" id="BK032853">
    <property type="protein sequence ID" value="DAF64207.1"/>
    <property type="molecule type" value="Genomic_DNA"/>
</dbReference>
<dbReference type="Pfam" id="PF00589">
    <property type="entry name" value="Phage_integrase"/>
    <property type="match status" value="1"/>
</dbReference>
<dbReference type="SUPFAM" id="SSF56349">
    <property type="entry name" value="DNA breaking-rejoining enzymes"/>
    <property type="match status" value="1"/>
</dbReference>
<keyword evidence="8" id="KW-1179">Viral genome integration</keyword>
<dbReference type="InterPro" id="IPR013762">
    <property type="entry name" value="Integrase-like_cat_sf"/>
</dbReference>
<evidence type="ECO:0000256" key="5">
    <source>
        <dbReference type="ARBA" id="ARBA00022908"/>
    </source>
</evidence>
<evidence type="ECO:0000256" key="7">
    <source>
        <dbReference type="ARBA" id="ARBA00023172"/>
    </source>
</evidence>
<keyword evidence="5" id="KW-0229">DNA integration</keyword>
<dbReference type="PANTHER" id="PTHR30349">
    <property type="entry name" value="PHAGE INTEGRASE-RELATED"/>
    <property type="match status" value="1"/>
</dbReference>
<dbReference type="Gene3D" id="1.10.443.10">
    <property type="entry name" value="Intergrase catalytic core"/>
    <property type="match status" value="1"/>
</dbReference>
<dbReference type="InterPro" id="IPR050090">
    <property type="entry name" value="Tyrosine_recombinase_XerCD"/>
</dbReference>
<dbReference type="Pfam" id="PF14659">
    <property type="entry name" value="Phage_int_SAM_3"/>
    <property type="match status" value="1"/>
</dbReference>